<dbReference type="InterPro" id="IPR036138">
    <property type="entry name" value="PBP_dimer_sf"/>
</dbReference>
<dbReference type="Pfam" id="PF05223">
    <property type="entry name" value="MecA_N"/>
    <property type="match status" value="1"/>
</dbReference>
<evidence type="ECO:0000256" key="2">
    <source>
        <dbReference type="ARBA" id="ARBA00007171"/>
    </source>
</evidence>
<dbReference type="InterPro" id="IPR001460">
    <property type="entry name" value="PCN-bd_Tpept"/>
</dbReference>
<evidence type="ECO:0000313" key="7">
    <source>
        <dbReference type="EMBL" id="SFF08904.1"/>
    </source>
</evidence>
<dbReference type="GO" id="GO:0008658">
    <property type="term" value="F:penicillin binding"/>
    <property type="evidence" value="ECO:0007669"/>
    <property type="project" value="InterPro"/>
</dbReference>
<feature type="domain" description="Penicillin-binding protein transpeptidase" evidence="4">
    <location>
        <begin position="356"/>
        <end position="632"/>
    </location>
</feature>
<keyword evidence="3" id="KW-0472">Membrane</keyword>
<dbReference type="GO" id="GO:0005886">
    <property type="term" value="C:plasma membrane"/>
    <property type="evidence" value="ECO:0007669"/>
    <property type="project" value="TreeGrafter"/>
</dbReference>
<dbReference type="Proteomes" id="UP000198520">
    <property type="component" value="Unassembled WGS sequence"/>
</dbReference>
<dbReference type="GO" id="GO:0051301">
    <property type="term" value="P:cell division"/>
    <property type="evidence" value="ECO:0007669"/>
    <property type="project" value="UniProtKB-KW"/>
</dbReference>
<dbReference type="Pfam" id="PF03717">
    <property type="entry name" value="PBP_dimer"/>
    <property type="match status" value="1"/>
</dbReference>
<keyword evidence="8" id="KW-1185">Reference proteome</keyword>
<dbReference type="InterPro" id="IPR012338">
    <property type="entry name" value="Beta-lactam/transpept-like"/>
</dbReference>
<dbReference type="Pfam" id="PF00905">
    <property type="entry name" value="Transpeptidase"/>
    <property type="match status" value="1"/>
</dbReference>
<dbReference type="InterPro" id="IPR050515">
    <property type="entry name" value="Beta-lactam/transpept"/>
</dbReference>
<evidence type="ECO:0000259" key="6">
    <source>
        <dbReference type="Pfam" id="PF05223"/>
    </source>
</evidence>
<evidence type="ECO:0000313" key="8">
    <source>
        <dbReference type="Proteomes" id="UP000198520"/>
    </source>
</evidence>
<dbReference type="STRING" id="285351.SAMN04488035_1529"/>
<dbReference type="PANTHER" id="PTHR30627">
    <property type="entry name" value="PEPTIDOGLYCAN D,D-TRANSPEPTIDASE"/>
    <property type="match status" value="1"/>
</dbReference>
<dbReference type="RefSeq" id="WP_229828515.1">
    <property type="nucleotide sequence ID" value="NZ_BNAN01000002.1"/>
</dbReference>
<evidence type="ECO:0000259" key="4">
    <source>
        <dbReference type="Pfam" id="PF00905"/>
    </source>
</evidence>
<proteinExistence type="inferred from homology"/>
<feature type="domain" description="NTF2-like N-terminal transpeptidase" evidence="6">
    <location>
        <begin position="58"/>
        <end position="146"/>
    </location>
</feature>
<gene>
    <name evidence="7" type="ORF">SAMN04488035_1529</name>
</gene>
<dbReference type="Gene3D" id="3.90.1310.10">
    <property type="entry name" value="Penicillin-binding protein 2a (Domain 2)"/>
    <property type="match status" value="1"/>
</dbReference>
<evidence type="ECO:0000256" key="3">
    <source>
        <dbReference type="ARBA" id="ARBA00023136"/>
    </source>
</evidence>
<dbReference type="GO" id="GO:0071555">
    <property type="term" value="P:cell wall organization"/>
    <property type="evidence" value="ECO:0007669"/>
    <property type="project" value="TreeGrafter"/>
</dbReference>
<dbReference type="GO" id="GO:0071972">
    <property type="term" value="F:peptidoglycan L,D-transpeptidase activity"/>
    <property type="evidence" value="ECO:0007669"/>
    <property type="project" value="TreeGrafter"/>
</dbReference>
<evidence type="ECO:0000256" key="1">
    <source>
        <dbReference type="ARBA" id="ARBA00004370"/>
    </source>
</evidence>
<dbReference type="GO" id="GO:0046677">
    <property type="term" value="P:response to antibiotic"/>
    <property type="evidence" value="ECO:0007669"/>
    <property type="project" value="InterPro"/>
</dbReference>
<organism evidence="7 8">
    <name type="scientific">Flavimobilis marinus</name>
    <dbReference type="NCBI Taxonomy" id="285351"/>
    <lineage>
        <taxon>Bacteria</taxon>
        <taxon>Bacillati</taxon>
        <taxon>Actinomycetota</taxon>
        <taxon>Actinomycetes</taxon>
        <taxon>Micrococcales</taxon>
        <taxon>Jonesiaceae</taxon>
        <taxon>Flavimobilis</taxon>
    </lineage>
</organism>
<accession>A0A1I2FU01</accession>
<dbReference type="PROSITE" id="PS51257">
    <property type="entry name" value="PROKAR_LIPOPROTEIN"/>
    <property type="match status" value="1"/>
</dbReference>
<dbReference type="PANTHER" id="PTHR30627:SF24">
    <property type="entry name" value="PENICILLIN-BINDING PROTEIN 4B"/>
    <property type="match status" value="1"/>
</dbReference>
<dbReference type="SUPFAM" id="SSF56519">
    <property type="entry name" value="Penicillin binding protein dimerisation domain"/>
    <property type="match status" value="1"/>
</dbReference>
<keyword evidence="7" id="KW-0131">Cell cycle</keyword>
<comment type="subcellular location">
    <subcellularLocation>
        <location evidence="1">Membrane</location>
    </subcellularLocation>
</comment>
<protein>
    <submittedName>
        <fullName evidence="7">Cell division protein FtsI/penicillin-binding protein 2</fullName>
    </submittedName>
</protein>
<reference evidence="8" key="1">
    <citation type="submission" date="2016-10" db="EMBL/GenBank/DDBJ databases">
        <authorList>
            <person name="Varghese N."/>
            <person name="Submissions S."/>
        </authorList>
    </citation>
    <scope>NUCLEOTIDE SEQUENCE [LARGE SCALE GENOMIC DNA]</scope>
    <source>
        <strain evidence="8">DSM 19083</strain>
    </source>
</reference>
<dbReference type="EMBL" id="FONZ01000002">
    <property type="protein sequence ID" value="SFF08904.1"/>
    <property type="molecule type" value="Genomic_DNA"/>
</dbReference>
<comment type="similarity">
    <text evidence="2">Belongs to the transpeptidase family.</text>
</comment>
<dbReference type="InterPro" id="IPR007887">
    <property type="entry name" value="MecA_N"/>
</dbReference>
<dbReference type="InterPro" id="IPR005311">
    <property type="entry name" value="PBP_dimer"/>
</dbReference>
<dbReference type="AlphaFoldDB" id="A0A1I2FU01"/>
<dbReference type="Gene3D" id="3.40.710.10">
    <property type="entry name" value="DD-peptidase/beta-lactamase superfamily"/>
    <property type="match status" value="1"/>
</dbReference>
<evidence type="ECO:0000259" key="5">
    <source>
        <dbReference type="Pfam" id="PF03717"/>
    </source>
</evidence>
<keyword evidence="7" id="KW-0132">Cell division</keyword>
<name>A0A1I2FU01_9MICO</name>
<sequence>MSTARTRTAQRGAVALVVTALLGLTACTPERPGPAGEAQDLAAALSSGSFADVALADGVTAQGAADQRAAAFAGLEPATPQVSVASVTVATEDENRAVATLDLAWDLGAAEPWTYATEAYLTWDEDAEAWLASWSPTLLAPGLAPGETLVRERVRAERGRVLGAGDTPIVEDRAVQRIGIDKTRGEADQQEADARELAEALEMDGEAFAAQVAAAGPKAFVQAIVVREEDDAYDIAELTSAPTAVAVPDTLPLAPTRTFARPLLGTAGEATAEIIEASQGSVVAGDTAGLSGLQLQHDALLRGSPGLTVLARSADGETRDLFSVEPVAGADLRTTLDLDVQQEAEAVLDDVEPASAIVALRPSTGEVLAAASGPGGGGLSTATLGQYPPGSVFKVVTGLAWLRSGATPESTVACPATITVDGREFENFPGYPQDALGDVPLRTAFANSCNTAFIGARDDVTPAAVADAATALGLTGQTELGYSAFLGEVPADSTGTDHAASMIGQGRVLASPLGMATVAASVAEGTLVTPRLVVADDAPAASEPAAPLSQEEAASLRALMRAVVTDGGATFLADVPGEEIGAKTGTAQFGPSGDTQNHVWMIATQGDLAVAVFVEVGEYGSTTAGPLLEDFLARLQ</sequence>
<dbReference type="SUPFAM" id="SSF56601">
    <property type="entry name" value="beta-lactamase/transpeptidase-like"/>
    <property type="match status" value="1"/>
</dbReference>
<feature type="domain" description="Penicillin-binding protein dimerisation" evidence="5">
    <location>
        <begin position="155"/>
        <end position="317"/>
    </location>
</feature>